<gene>
    <name evidence="1" type="ORF">HID58_051531</name>
</gene>
<accession>A0ABQ8A9W0</accession>
<sequence>SPSSDISSSDATVAPSAVSHSKFEALPHATSQFIVFHTYILSGNTLACTGNLYLTSTPSTKFYYDTNIPAIKEFTSRLRLILSWLEIIFKSWEMQHQRFPCVDTMEEIKKKELV</sequence>
<protein>
    <submittedName>
        <fullName evidence="1">Uncharacterized protein</fullName>
    </submittedName>
</protein>
<name>A0ABQ8A9W0_BRANA</name>
<comment type="caution">
    <text evidence="1">The sequence shown here is derived from an EMBL/GenBank/DDBJ whole genome shotgun (WGS) entry which is preliminary data.</text>
</comment>
<organism evidence="1 2">
    <name type="scientific">Brassica napus</name>
    <name type="common">Rape</name>
    <dbReference type="NCBI Taxonomy" id="3708"/>
    <lineage>
        <taxon>Eukaryota</taxon>
        <taxon>Viridiplantae</taxon>
        <taxon>Streptophyta</taxon>
        <taxon>Embryophyta</taxon>
        <taxon>Tracheophyta</taxon>
        <taxon>Spermatophyta</taxon>
        <taxon>Magnoliopsida</taxon>
        <taxon>eudicotyledons</taxon>
        <taxon>Gunneridae</taxon>
        <taxon>Pentapetalae</taxon>
        <taxon>rosids</taxon>
        <taxon>malvids</taxon>
        <taxon>Brassicales</taxon>
        <taxon>Brassicaceae</taxon>
        <taxon>Brassiceae</taxon>
        <taxon>Brassica</taxon>
    </lineage>
</organism>
<reference evidence="1 2" key="1">
    <citation type="submission" date="2021-05" db="EMBL/GenBank/DDBJ databases">
        <title>Genome Assembly of Synthetic Allotetraploid Brassica napus Reveals Homoeologous Exchanges between Subgenomes.</title>
        <authorList>
            <person name="Davis J.T."/>
        </authorList>
    </citation>
    <scope>NUCLEOTIDE SEQUENCE [LARGE SCALE GENOMIC DNA]</scope>
    <source>
        <strain evidence="2">cv. Da-Ae</strain>
        <tissue evidence="1">Seedling</tissue>
    </source>
</reference>
<keyword evidence="2" id="KW-1185">Reference proteome</keyword>
<proteinExistence type="predicted"/>
<evidence type="ECO:0000313" key="2">
    <source>
        <dbReference type="Proteomes" id="UP000824890"/>
    </source>
</evidence>
<evidence type="ECO:0000313" key="1">
    <source>
        <dbReference type="EMBL" id="KAH0889102.1"/>
    </source>
</evidence>
<dbReference type="Proteomes" id="UP000824890">
    <property type="component" value="Unassembled WGS sequence"/>
</dbReference>
<dbReference type="EMBL" id="JAGKQM010000013">
    <property type="protein sequence ID" value="KAH0889102.1"/>
    <property type="molecule type" value="Genomic_DNA"/>
</dbReference>
<feature type="non-terminal residue" evidence="1">
    <location>
        <position position="1"/>
    </location>
</feature>